<protein>
    <submittedName>
        <fullName evidence="3">CAP domain-containing protein</fullName>
    </submittedName>
</protein>
<feature type="compositionally biased region" description="Pro residues" evidence="1">
    <location>
        <begin position="1"/>
        <end position="22"/>
    </location>
</feature>
<dbReference type="InterPro" id="IPR035940">
    <property type="entry name" value="CAP_sf"/>
</dbReference>
<feature type="non-terminal residue" evidence="3">
    <location>
        <position position="1"/>
    </location>
</feature>
<dbReference type="PANTHER" id="PTHR31157:SF1">
    <property type="entry name" value="SCP DOMAIN-CONTAINING PROTEIN"/>
    <property type="match status" value="1"/>
</dbReference>
<evidence type="ECO:0000256" key="1">
    <source>
        <dbReference type="SAM" id="MobiDB-lite"/>
    </source>
</evidence>
<comment type="caution">
    <text evidence="3">The sequence shown here is derived from an EMBL/GenBank/DDBJ whole genome shotgun (WGS) entry which is preliminary data.</text>
</comment>
<feature type="region of interest" description="Disordered" evidence="1">
    <location>
        <begin position="1"/>
        <end position="25"/>
    </location>
</feature>
<feature type="region of interest" description="Disordered" evidence="1">
    <location>
        <begin position="69"/>
        <end position="103"/>
    </location>
</feature>
<accession>A0A848DQD8</accession>
<evidence type="ECO:0000313" key="3">
    <source>
        <dbReference type="EMBL" id="NMH95012.1"/>
    </source>
</evidence>
<keyword evidence="4" id="KW-1185">Reference proteome</keyword>
<evidence type="ECO:0000313" key="4">
    <source>
        <dbReference type="Proteomes" id="UP000586918"/>
    </source>
</evidence>
<sequence>PTPPARPTPPAPVSTPTRPVPPAAANGGLSAQVVILTNEQRARAGCRALRVDDRITAAAQKHSADMATHEYFSHTGRNGSSFGDRVRAEGYPSPGAENIAQGQPTASRVVEAWMNSPGHRANILDCSLITIGVGHDARGDYWTQDFGR</sequence>
<dbReference type="PANTHER" id="PTHR31157">
    <property type="entry name" value="SCP DOMAIN-CONTAINING PROTEIN"/>
    <property type="match status" value="1"/>
</dbReference>
<dbReference type="SUPFAM" id="SSF55797">
    <property type="entry name" value="PR-1-like"/>
    <property type="match status" value="1"/>
</dbReference>
<dbReference type="CDD" id="cd05379">
    <property type="entry name" value="CAP_bacterial"/>
    <property type="match status" value="1"/>
</dbReference>
<dbReference type="Gene3D" id="3.40.33.10">
    <property type="entry name" value="CAP"/>
    <property type="match status" value="1"/>
</dbReference>
<dbReference type="RefSeq" id="WP_169415682.1">
    <property type="nucleotide sequence ID" value="NZ_JAAXKZ010000148.1"/>
</dbReference>
<evidence type="ECO:0000259" key="2">
    <source>
        <dbReference type="Pfam" id="PF00188"/>
    </source>
</evidence>
<dbReference type="Proteomes" id="UP000586918">
    <property type="component" value="Unassembled WGS sequence"/>
</dbReference>
<gene>
    <name evidence="3" type="ORF">HF519_26300</name>
</gene>
<dbReference type="EMBL" id="JAAXKZ010000148">
    <property type="protein sequence ID" value="NMH95012.1"/>
    <property type="molecule type" value="Genomic_DNA"/>
</dbReference>
<feature type="domain" description="SCP" evidence="2">
    <location>
        <begin position="36"/>
        <end position="146"/>
    </location>
</feature>
<dbReference type="AlphaFoldDB" id="A0A848DQD8"/>
<organism evidence="3 4">
    <name type="scientific">Pseudonocardia bannensis</name>
    <dbReference type="NCBI Taxonomy" id="630973"/>
    <lineage>
        <taxon>Bacteria</taxon>
        <taxon>Bacillati</taxon>
        <taxon>Actinomycetota</taxon>
        <taxon>Actinomycetes</taxon>
        <taxon>Pseudonocardiales</taxon>
        <taxon>Pseudonocardiaceae</taxon>
        <taxon>Pseudonocardia</taxon>
    </lineage>
</organism>
<dbReference type="InterPro" id="IPR014044">
    <property type="entry name" value="CAP_dom"/>
</dbReference>
<reference evidence="3 4" key="1">
    <citation type="submission" date="2020-04" db="EMBL/GenBank/DDBJ databases">
        <authorList>
            <person name="Klaysubun C."/>
            <person name="Duangmal K."/>
            <person name="Lipun K."/>
        </authorList>
    </citation>
    <scope>NUCLEOTIDE SEQUENCE [LARGE SCALE GENOMIC DNA]</scope>
    <source>
        <strain evidence="3 4">DSM 45300</strain>
    </source>
</reference>
<name>A0A848DQD8_9PSEU</name>
<proteinExistence type="predicted"/>
<dbReference type="Pfam" id="PF00188">
    <property type="entry name" value="CAP"/>
    <property type="match status" value="1"/>
</dbReference>